<dbReference type="InterPro" id="IPR050902">
    <property type="entry name" value="ABC_Transporter_SBP"/>
</dbReference>
<accession>A0A8J6UEN9</accession>
<dbReference type="NCBIfam" id="NF038402">
    <property type="entry name" value="TroA_like"/>
    <property type="match status" value="1"/>
</dbReference>
<feature type="chain" id="PRO_5035157151" evidence="2">
    <location>
        <begin position="23"/>
        <end position="286"/>
    </location>
</feature>
<keyword evidence="5" id="KW-1185">Reference proteome</keyword>
<evidence type="ECO:0000313" key="5">
    <source>
        <dbReference type="Proteomes" id="UP000638014"/>
    </source>
</evidence>
<evidence type="ECO:0000259" key="3">
    <source>
        <dbReference type="PROSITE" id="PS50983"/>
    </source>
</evidence>
<dbReference type="PANTHER" id="PTHR30535:SF34">
    <property type="entry name" value="MOLYBDATE-BINDING PROTEIN MOLA"/>
    <property type="match status" value="1"/>
</dbReference>
<evidence type="ECO:0000313" key="4">
    <source>
        <dbReference type="EMBL" id="MBD1389684.1"/>
    </source>
</evidence>
<reference evidence="4" key="1">
    <citation type="submission" date="2020-09" db="EMBL/GenBank/DDBJ databases">
        <title>A novel bacterium of genus Neiella, isolated from South China Sea.</title>
        <authorList>
            <person name="Huang H."/>
            <person name="Mo K."/>
            <person name="Hu Y."/>
        </authorList>
    </citation>
    <scope>NUCLEOTIDE SEQUENCE</scope>
    <source>
        <strain evidence="4">HB171785</strain>
    </source>
</reference>
<feature type="signal peptide" evidence="2">
    <location>
        <begin position="1"/>
        <end position="22"/>
    </location>
</feature>
<feature type="domain" description="Fe/B12 periplasmic-binding" evidence="3">
    <location>
        <begin position="28"/>
        <end position="276"/>
    </location>
</feature>
<dbReference type="RefSeq" id="WP_191144784.1">
    <property type="nucleotide sequence ID" value="NZ_JACXAF010000010.1"/>
</dbReference>
<gene>
    <name evidence="4" type="ORF">IC617_09605</name>
</gene>
<dbReference type="AlphaFoldDB" id="A0A8J6UEN9"/>
<dbReference type="Proteomes" id="UP000638014">
    <property type="component" value="Unassembled WGS sequence"/>
</dbReference>
<dbReference type="InterPro" id="IPR054828">
    <property type="entry name" value="Vit_B12_bind_prot"/>
</dbReference>
<dbReference type="PROSITE" id="PS50983">
    <property type="entry name" value="FE_B12_PBP"/>
    <property type="match status" value="1"/>
</dbReference>
<dbReference type="PANTHER" id="PTHR30535">
    <property type="entry name" value="VITAMIN B12-BINDING PROTEIN"/>
    <property type="match status" value="1"/>
</dbReference>
<dbReference type="Pfam" id="PF01497">
    <property type="entry name" value="Peripla_BP_2"/>
    <property type="match status" value="1"/>
</dbReference>
<proteinExistence type="predicted"/>
<organism evidence="4 5">
    <name type="scientific">Neiella litorisoli</name>
    <dbReference type="NCBI Taxonomy" id="2771431"/>
    <lineage>
        <taxon>Bacteria</taxon>
        <taxon>Pseudomonadati</taxon>
        <taxon>Pseudomonadota</taxon>
        <taxon>Gammaproteobacteria</taxon>
        <taxon>Alteromonadales</taxon>
        <taxon>Echinimonadaceae</taxon>
        <taxon>Neiella</taxon>
    </lineage>
</organism>
<dbReference type="SUPFAM" id="SSF53807">
    <property type="entry name" value="Helical backbone' metal receptor"/>
    <property type="match status" value="1"/>
</dbReference>
<evidence type="ECO:0000256" key="1">
    <source>
        <dbReference type="ARBA" id="ARBA00022729"/>
    </source>
</evidence>
<dbReference type="Gene3D" id="3.40.50.1980">
    <property type="entry name" value="Nitrogenase molybdenum iron protein domain"/>
    <property type="match status" value="2"/>
</dbReference>
<protein>
    <submittedName>
        <fullName evidence="4">Cobalamin-binding protein</fullName>
    </submittedName>
</protein>
<dbReference type="CDD" id="cd01144">
    <property type="entry name" value="BtuF"/>
    <property type="match status" value="1"/>
</dbReference>
<name>A0A8J6UEN9_9GAMM</name>
<comment type="caution">
    <text evidence="4">The sequence shown here is derived from an EMBL/GenBank/DDBJ whole genome shotgun (WGS) entry which is preliminary data.</text>
</comment>
<dbReference type="EMBL" id="JACXAF010000010">
    <property type="protein sequence ID" value="MBD1389684.1"/>
    <property type="molecule type" value="Genomic_DNA"/>
</dbReference>
<evidence type="ECO:0000256" key="2">
    <source>
        <dbReference type="SAM" id="SignalP"/>
    </source>
</evidence>
<dbReference type="InterPro" id="IPR002491">
    <property type="entry name" value="ABC_transptr_periplasmic_BD"/>
</dbReference>
<keyword evidence="1 2" id="KW-0732">Signal</keyword>
<sequence>MRALWLAWLSTLLLAFSWTSIAAAEPKRVIALAPNLVELIYAIGAGPQLVGVVEHCNFPAEASKLPTVGNYAQLNIEQVLALKPDVVIAWRGGSSPQAVQRLEALGVTTHWLTISNFDDVTLAITELGTLLGHQQAAQQIAGNYAVKLANVRQQFHHKSALRVFYELWPQPLTTVGQGSWPQQSLELCGARNVFLDAIGEYPHVSVEHVVTAQPQIIIQPKDSARGVPLTDWQAWPQIPAVANNAMIYPDSDQLHRMTPRALDEAERLCRRIDEFRQLYGARTTKQ</sequence>